<dbReference type="Proteomes" id="UP000734854">
    <property type="component" value="Unassembled WGS sequence"/>
</dbReference>
<dbReference type="Pfam" id="PF04181">
    <property type="entry name" value="RPAP2_Rtr1"/>
    <property type="match status" value="1"/>
</dbReference>
<keyword evidence="8 12" id="KW-0539">Nucleus</keyword>
<dbReference type="InterPro" id="IPR007308">
    <property type="entry name" value="Rtr1/RPAP2_dom"/>
</dbReference>
<dbReference type="PANTHER" id="PTHR14732">
    <property type="entry name" value="RNA POLYMERASE II SUBUNIT B1 CTD PHOSPHATASE RPAP2-RELATED"/>
    <property type="match status" value="1"/>
</dbReference>
<evidence type="ECO:0000256" key="3">
    <source>
        <dbReference type="ARBA" id="ARBA00022723"/>
    </source>
</evidence>
<evidence type="ECO:0000259" key="14">
    <source>
        <dbReference type="PROSITE" id="PS51479"/>
    </source>
</evidence>
<feature type="region of interest" description="Disordered" evidence="13">
    <location>
        <begin position="328"/>
        <end position="366"/>
    </location>
</feature>
<evidence type="ECO:0000313" key="15">
    <source>
        <dbReference type="EMBL" id="KAG6516642.1"/>
    </source>
</evidence>
<evidence type="ECO:0000256" key="13">
    <source>
        <dbReference type="SAM" id="MobiDB-lite"/>
    </source>
</evidence>
<accession>A0A8J5GZP9</accession>
<dbReference type="GO" id="GO:0043175">
    <property type="term" value="F:RNA polymerase core enzyme binding"/>
    <property type="evidence" value="ECO:0007669"/>
    <property type="project" value="UniProtKB-UniRule"/>
</dbReference>
<keyword evidence="7 12" id="KW-0904">Protein phosphatase</keyword>
<evidence type="ECO:0000256" key="7">
    <source>
        <dbReference type="ARBA" id="ARBA00022912"/>
    </source>
</evidence>
<dbReference type="PANTHER" id="PTHR14732:SF0">
    <property type="entry name" value="RNA POLYMERASE II SUBUNIT B1 CTD PHOSPHATASE RPAP2-RELATED"/>
    <property type="match status" value="1"/>
</dbReference>
<gene>
    <name evidence="15" type="ORF">ZIOFF_027111</name>
</gene>
<comment type="catalytic activity">
    <reaction evidence="10 12">
        <text>O-phospho-L-threonyl-[protein] + H2O = L-threonyl-[protein] + phosphate</text>
        <dbReference type="Rhea" id="RHEA:47004"/>
        <dbReference type="Rhea" id="RHEA-COMP:11060"/>
        <dbReference type="Rhea" id="RHEA-COMP:11605"/>
        <dbReference type="ChEBI" id="CHEBI:15377"/>
        <dbReference type="ChEBI" id="CHEBI:30013"/>
        <dbReference type="ChEBI" id="CHEBI:43474"/>
        <dbReference type="ChEBI" id="CHEBI:61977"/>
        <dbReference type="EC" id="3.1.3.16"/>
    </reaction>
</comment>
<keyword evidence="3 12" id="KW-0479">Metal-binding</keyword>
<sequence length="676" mass="75181">MATPPTPATVASVVHQIQKALLDGAACSEGHLFEAAALISRSDYEDVVVELSIEGICGYPLCRKPLPSDRQTKGRYRISMREHKVFDLQETYKYCSEACVVSSRAFASTLSKERSYDVSSSKIEQILNMFLLQADLGKDKDLEMINLTIREKDDAGKGEVSLDEWLGPSNAIEGFVPRYDQNHGGLRSDRKPSKILSTCSTNDPPHEVDFRSDIILKNEDNGLAFSAHGTIDASEVIAKKLEELVLAERKIKTIKKTAKSIARNTMNKDRAGNENSRMINTIAGEPSSVAQNFTETSTLFGDQDSKIISAVKGLCCELNNEIHVEKMAGSNGSKHEHKKEASTLKSSLRTSRPKNTTRSVKWADEINSSAQKEIRHSLHSSKAPQKPQVEDDSFVRLMSAEACAAALNEASEAVAAGVSEAGDADEHYTDQLHFFILFITKASEAGIVVLCQSEFASGEVEEDEDTFNFDRGHVKWTKKTFCLDTDMLEVEDSWHEIPPEGFSLELSSFATMWMALFGWITCSSLAYIYGCDESSREDFLEVNGQEYPYKIVKRDGLSAEIRRTIDGCVCRALPALVRELGIRIPISTLEYTLGRYLDTMSYLEALPAFKLRQWQAIVLLFLDAFSVHRLPSLTQHLANVDVLLHKVLNAAQLSLEQYQLMADHIMPLGRSHIASQ</sequence>
<evidence type="ECO:0000313" key="16">
    <source>
        <dbReference type="Proteomes" id="UP000734854"/>
    </source>
</evidence>
<dbReference type="InterPro" id="IPR039693">
    <property type="entry name" value="Rtr1/RPAP2"/>
</dbReference>
<organism evidence="15 16">
    <name type="scientific">Zingiber officinale</name>
    <name type="common">Ginger</name>
    <name type="synonym">Amomum zingiber</name>
    <dbReference type="NCBI Taxonomy" id="94328"/>
    <lineage>
        <taxon>Eukaryota</taxon>
        <taxon>Viridiplantae</taxon>
        <taxon>Streptophyta</taxon>
        <taxon>Embryophyta</taxon>
        <taxon>Tracheophyta</taxon>
        <taxon>Spermatophyta</taxon>
        <taxon>Magnoliopsida</taxon>
        <taxon>Liliopsida</taxon>
        <taxon>Zingiberales</taxon>
        <taxon>Zingiberaceae</taxon>
        <taxon>Zingiber</taxon>
    </lineage>
</organism>
<dbReference type="AlphaFoldDB" id="A0A8J5GZP9"/>
<feature type="domain" description="RTR1-type" evidence="14">
    <location>
        <begin position="34"/>
        <end position="119"/>
    </location>
</feature>
<comment type="similarity">
    <text evidence="2 11 12">Belongs to the RPAP2 family.</text>
</comment>
<keyword evidence="6 12" id="KW-0862">Zinc</keyword>
<evidence type="ECO:0000256" key="10">
    <source>
        <dbReference type="ARBA" id="ARBA00048336"/>
    </source>
</evidence>
<dbReference type="GO" id="GO:0005737">
    <property type="term" value="C:cytoplasm"/>
    <property type="evidence" value="ECO:0007669"/>
    <property type="project" value="TreeGrafter"/>
</dbReference>
<comment type="catalytic activity">
    <reaction evidence="9 12">
        <text>O-phospho-L-seryl-[protein] + H2O = L-seryl-[protein] + phosphate</text>
        <dbReference type="Rhea" id="RHEA:20629"/>
        <dbReference type="Rhea" id="RHEA-COMP:9863"/>
        <dbReference type="Rhea" id="RHEA-COMP:11604"/>
        <dbReference type="ChEBI" id="CHEBI:15377"/>
        <dbReference type="ChEBI" id="CHEBI:29999"/>
        <dbReference type="ChEBI" id="CHEBI:43474"/>
        <dbReference type="ChEBI" id="CHEBI:83421"/>
        <dbReference type="EC" id="3.1.3.16"/>
    </reaction>
</comment>
<dbReference type="GO" id="GO:0008270">
    <property type="term" value="F:zinc ion binding"/>
    <property type="evidence" value="ECO:0007669"/>
    <property type="project" value="UniProtKB-KW"/>
</dbReference>
<dbReference type="EMBL" id="JACMSC010000007">
    <property type="protein sequence ID" value="KAG6516642.1"/>
    <property type="molecule type" value="Genomic_DNA"/>
</dbReference>
<comment type="subcellular location">
    <subcellularLocation>
        <location evidence="1 12">Nucleus</location>
    </subcellularLocation>
</comment>
<dbReference type="EC" id="3.1.3.16" evidence="12"/>
<evidence type="ECO:0000256" key="4">
    <source>
        <dbReference type="ARBA" id="ARBA00022771"/>
    </source>
</evidence>
<feature type="region of interest" description="Disordered" evidence="13">
    <location>
        <begin position="371"/>
        <end position="390"/>
    </location>
</feature>
<feature type="compositionally biased region" description="Polar residues" evidence="13">
    <location>
        <begin position="343"/>
        <end position="359"/>
    </location>
</feature>
<keyword evidence="16" id="KW-1185">Reference proteome</keyword>
<evidence type="ECO:0000256" key="8">
    <source>
        <dbReference type="ARBA" id="ARBA00023242"/>
    </source>
</evidence>
<evidence type="ECO:0000256" key="11">
    <source>
        <dbReference type="PROSITE-ProRule" id="PRU00812"/>
    </source>
</evidence>
<dbReference type="GO" id="GO:0008420">
    <property type="term" value="F:RNA polymerase II CTD heptapeptide repeat phosphatase activity"/>
    <property type="evidence" value="ECO:0007669"/>
    <property type="project" value="UniProtKB-UniRule"/>
</dbReference>
<name>A0A8J5GZP9_ZINOF</name>
<dbReference type="InterPro" id="IPR038534">
    <property type="entry name" value="Rtr1/RPAP2_sf"/>
</dbReference>
<evidence type="ECO:0000256" key="1">
    <source>
        <dbReference type="ARBA" id="ARBA00004123"/>
    </source>
</evidence>
<keyword evidence="5 12" id="KW-0378">Hydrolase</keyword>
<proteinExistence type="inferred from homology"/>
<keyword evidence="4 12" id="KW-0863">Zinc-finger</keyword>
<evidence type="ECO:0000256" key="9">
    <source>
        <dbReference type="ARBA" id="ARBA00047761"/>
    </source>
</evidence>
<evidence type="ECO:0000256" key="12">
    <source>
        <dbReference type="RuleBase" id="RU367080"/>
    </source>
</evidence>
<feature type="region of interest" description="Disordered" evidence="13">
    <location>
        <begin position="183"/>
        <end position="202"/>
    </location>
</feature>
<evidence type="ECO:0000256" key="6">
    <source>
        <dbReference type="ARBA" id="ARBA00022833"/>
    </source>
</evidence>
<evidence type="ECO:0000256" key="2">
    <source>
        <dbReference type="ARBA" id="ARBA00005676"/>
    </source>
</evidence>
<comment type="function">
    <text evidence="12">Putative RNA polymerase II subunit B1 C-terminal domain (CTD) phosphatase involved in RNA polymerase II transcription regulation.</text>
</comment>
<dbReference type="PROSITE" id="PS51479">
    <property type="entry name" value="ZF_RTR1"/>
    <property type="match status" value="1"/>
</dbReference>
<evidence type="ECO:0000256" key="5">
    <source>
        <dbReference type="ARBA" id="ARBA00022801"/>
    </source>
</evidence>
<comment type="caution">
    <text evidence="15">The sequence shown here is derived from an EMBL/GenBank/DDBJ whole genome shotgun (WGS) entry which is preliminary data.</text>
</comment>
<protein>
    <recommendedName>
        <fullName evidence="12">RNA polymerase II subunit B1 CTD phosphatase RPAP2 homolog</fullName>
        <ecNumber evidence="12">3.1.3.16</ecNumber>
    </recommendedName>
</protein>
<reference evidence="15 16" key="1">
    <citation type="submission" date="2020-08" db="EMBL/GenBank/DDBJ databases">
        <title>Plant Genome Project.</title>
        <authorList>
            <person name="Zhang R.-G."/>
        </authorList>
    </citation>
    <scope>NUCLEOTIDE SEQUENCE [LARGE SCALE GENOMIC DNA]</scope>
    <source>
        <tissue evidence="15">Rhizome</tissue>
    </source>
</reference>
<dbReference type="GO" id="GO:0005634">
    <property type="term" value="C:nucleus"/>
    <property type="evidence" value="ECO:0007669"/>
    <property type="project" value="UniProtKB-SubCell"/>
</dbReference>
<dbReference type="Gene3D" id="1.25.40.820">
    <property type="match status" value="1"/>
</dbReference>